<reference evidence="1 2" key="1">
    <citation type="journal article" date="2014" name="PLoS ONE">
        <title>The first complete genome sequence of the class fimbriimonadia in the phylum armatimonadetes.</title>
        <authorList>
            <person name="Hu Z.Y."/>
            <person name="Wang Y.Z."/>
            <person name="Im W.T."/>
            <person name="Wang S.Y."/>
            <person name="Zhao G.P."/>
            <person name="Zheng H.J."/>
            <person name="Quan Z.X."/>
        </authorList>
    </citation>
    <scope>NUCLEOTIDE SEQUENCE [LARGE SCALE GENOMIC DNA]</scope>
    <source>
        <strain evidence="1">Gsoil 348</strain>
    </source>
</reference>
<dbReference type="Proteomes" id="UP000027982">
    <property type="component" value="Chromosome"/>
</dbReference>
<dbReference type="HOGENOM" id="CLU_1056675_0_0_0"/>
<dbReference type="RefSeq" id="WP_025226282.1">
    <property type="nucleotide sequence ID" value="NZ_CP007139.1"/>
</dbReference>
<evidence type="ECO:0000313" key="1">
    <source>
        <dbReference type="EMBL" id="AIE85124.1"/>
    </source>
</evidence>
<organism evidence="1 2">
    <name type="scientific">Fimbriimonas ginsengisoli Gsoil 348</name>
    <dbReference type="NCBI Taxonomy" id="661478"/>
    <lineage>
        <taxon>Bacteria</taxon>
        <taxon>Bacillati</taxon>
        <taxon>Armatimonadota</taxon>
        <taxon>Fimbriimonadia</taxon>
        <taxon>Fimbriimonadales</taxon>
        <taxon>Fimbriimonadaceae</taxon>
        <taxon>Fimbriimonas</taxon>
    </lineage>
</organism>
<keyword evidence="2" id="KW-1185">Reference proteome</keyword>
<accession>A0A068NU55</accession>
<proteinExistence type="predicted"/>
<sequence length="263" mass="28487">MALPILVSLTLLNQAQMAVPSHHLRHVELFGRDVPVYNREVLAGVDRVQATALDGGGYFIGIHAKPAESPVGFALALNGKALISPPRSTSYCSGSSYAAFIEGLDMILGPRLGDLSSDRLEALRMQEPNGGRREDRVKAWGWWNADGWGNHYALVQYLGAGERIPIGEAQPGDFVNISWKSGLGHSTVFLGWGVDSHGERGIRYWSSQTGTNGFGDQFSLLSKVKELLAVRLTHPEKVLDFDPSRAVETKISGDAPPIDTPGN</sequence>
<gene>
    <name evidence="1" type="ORF">OP10G_1756</name>
</gene>
<dbReference type="AlphaFoldDB" id="A0A068NU55"/>
<evidence type="ECO:0000313" key="2">
    <source>
        <dbReference type="Proteomes" id="UP000027982"/>
    </source>
</evidence>
<dbReference type="EMBL" id="CP007139">
    <property type="protein sequence ID" value="AIE85124.1"/>
    <property type="molecule type" value="Genomic_DNA"/>
</dbReference>
<protein>
    <submittedName>
        <fullName evidence="1">Uncharacterized protein</fullName>
    </submittedName>
</protein>
<dbReference type="KEGG" id="fgi:OP10G_1756"/>
<dbReference type="OrthoDB" id="284838at2"/>
<name>A0A068NU55_FIMGI</name>
<dbReference type="eggNOG" id="ENOG5032T1G">
    <property type="taxonomic scope" value="Bacteria"/>
</dbReference>